<dbReference type="AlphaFoldDB" id="D5BKR1"/>
<protein>
    <submittedName>
        <fullName evidence="2">Glyoxalase/Bleomycin resistance protein</fullName>
    </submittedName>
</protein>
<evidence type="ECO:0000313" key="2">
    <source>
        <dbReference type="EMBL" id="ADF53973.1"/>
    </source>
</evidence>
<dbReference type="HOGENOM" id="CLU_1814200_0_0_10"/>
<sequence>MIKGKIKSLGEIVIRVNNMKIMTEFYHQTIGLEVIRNSEKFTFFKIAEGNAGHHQTLALFHKENPTAFEEKLNDINSKNSSLHHFALEIAKEDYDIFLLKCEELNLESTTEVFPWIKWKSVFIKDPENNIIEFVCYDENIQE</sequence>
<dbReference type="RefSeq" id="WP_013073057.1">
    <property type="nucleotide sequence ID" value="NC_014041.1"/>
</dbReference>
<dbReference type="InterPro" id="IPR029068">
    <property type="entry name" value="Glyas_Bleomycin-R_OHBP_Dase"/>
</dbReference>
<dbReference type="KEGG" id="zpr:ZPR_3663"/>
<dbReference type="OrthoDB" id="2703022at2"/>
<dbReference type="EMBL" id="CP001650">
    <property type="protein sequence ID" value="ADF53973.1"/>
    <property type="molecule type" value="Genomic_DNA"/>
</dbReference>
<dbReference type="Proteomes" id="UP000001654">
    <property type="component" value="Chromosome"/>
</dbReference>
<proteinExistence type="predicted"/>
<dbReference type="InterPro" id="IPR004360">
    <property type="entry name" value="Glyas_Fos-R_dOase_dom"/>
</dbReference>
<organism evidence="2 3">
    <name type="scientific">Zunongwangia profunda (strain DSM 18752 / CCTCC AB 206139 / SM-A87)</name>
    <name type="common">Wangia profunda</name>
    <dbReference type="NCBI Taxonomy" id="655815"/>
    <lineage>
        <taxon>Bacteria</taxon>
        <taxon>Pseudomonadati</taxon>
        <taxon>Bacteroidota</taxon>
        <taxon>Flavobacteriia</taxon>
        <taxon>Flavobacteriales</taxon>
        <taxon>Flavobacteriaceae</taxon>
        <taxon>Zunongwangia</taxon>
    </lineage>
</organism>
<gene>
    <name evidence="2" type="ordered locus">ZPR_3663</name>
</gene>
<dbReference type="Pfam" id="PF00903">
    <property type="entry name" value="Glyoxalase"/>
    <property type="match status" value="1"/>
</dbReference>
<name>D5BKR1_ZUNPS</name>
<keyword evidence="3" id="KW-1185">Reference proteome</keyword>
<dbReference type="STRING" id="655815.ZPR_3663"/>
<accession>D5BKR1</accession>
<dbReference type="InterPro" id="IPR037523">
    <property type="entry name" value="VOC_core"/>
</dbReference>
<dbReference type="SUPFAM" id="SSF54593">
    <property type="entry name" value="Glyoxalase/Bleomycin resistance protein/Dihydroxybiphenyl dioxygenase"/>
    <property type="match status" value="1"/>
</dbReference>
<dbReference type="CDD" id="cd06587">
    <property type="entry name" value="VOC"/>
    <property type="match status" value="1"/>
</dbReference>
<dbReference type="PROSITE" id="PS51819">
    <property type="entry name" value="VOC"/>
    <property type="match status" value="1"/>
</dbReference>
<evidence type="ECO:0000313" key="3">
    <source>
        <dbReference type="Proteomes" id="UP000001654"/>
    </source>
</evidence>
<evidence type="ECO:0000259" key="1">
    <source>
        <dbReference type="PROSITE" id="PS51819"/>
    </source>
</evidence>
<feature type="domain" description="VOC" evidence="1">
    <location>
        <begin position="8"/>
        <end position="136"/>
    </location>
</feature>
<dbReference type="eggNOG" id="COG0346">
    <property type="taxonomic scope" value="Bacteria"/>
</dbReference>
<reference evidence="2 3" key="1">
    <citation type="journal article" date="2010" name="BMC Genomics">
        <title>The complete genome of Zunongwangia profunda SM-A87 reveals its adaptation to the deep-sea environment and ecological role in sedimentary organic nitrogen degradation.</title>
        <authorList>
            <person name="Qin Q.L."/>
            <person name="Zhang X.Y."/>
            <person name="Wang X.M."/>
            <person name="Liu G.M."/>
            <person name="Chen X.L."/>
            <person name="Xie B.B."/>
            <person name="Dang H.Y."/>
            <person name="Zhou B.C."/>
            <person name="Yu J."/>
            <person name="Zhang Y.Z."/>
        </authorList>
    </citation>
    <scope>NUCLEOTIDE SEQUENCE [LARGE SCALE GENOMIC DNA]</scope>
    <source>
        <strain evidence="3">DSM 18752 / CCTCC AB 206139 / SM-A87</strain>
    </source>
</reference>
<dbReference type="Gene3D" id="3.10.180.10">
    <property type="entry name" value="2,3-Dihydroxybiphenyl 1,2-Dioxygenase, domain 1"/>
    <property type="match status" value="1"/>
</dbReference>